<sequence length="188" mass="22226">MKGVRKLVESRFKQRLKESYPDFEKVKCEGLEYDLVHRCESFSGLRCYLILYVDGRKRQFSPHLAVVPNDKSPAFARYGQPSDVELNNNGIQFAISMFGDNVACSWCIREEYELPPAEWDLLFGDSLDFMFTRDQEREWMADHPELYPEPLCDDEVNVFVRVDHMFSMIDKYAIPYFRKMSEIYAKEN</sequence>
<dbReference type="AlphaFoldDB" id="A0A5C6BLH6"/>
<organism evidence="1 2">
    <name type="scientific">Symmachiella macrocystis</name>
    <dbReference type="NCBI Taxonomy" id="2527985"/>
    <lineage>
        <taxon>Bacteria</taxon>
        <taxon>Pseudomonadati</taxon>
        <taxon>Planctomycetota</taxon>
        <taxon>Planctomycetia</taxon>
        <taxon>Planctomycetales</taxon>
        <taxon>Planctomycetaceae</taxon>
        <taxon>Symmachiella</taxon>
    </lineage>
</organism>
<accession>A0A5C6BLH6</accession>
<reference evidence="1 2" key="1">
    <citation type="submission" date="2019-02" db="EMBL/GenBank/DDBJ databases">
        <title>Deep-cultivation of Planctomycetes and their phenomic and genomic characterization uncovers novel biology.</title>
        <authorList>
            <person name="Wiegand S."/>
            <person name="Jogler M."/>
            <person name="Boedeker C."/>
            <person name="Pinto D."/>
            <person name="Vollmers J."/>
            <person name="Rivas-Marin E."/>
            <person name="Kohn T."/>
            <person name="Peeters S.H."/>
            <person name="Heuer A."/>
            <person name="Rast P."/>
            <person name="Oberbeckmann S."/>
            <person name="Bunk B."/>
            <person name="Jeske O."/>
            <person name="Meyerdierks A."/>
            <person name="Storesund J.E."/>
            <person name="Kallscheuer N."/>
            <person name="Luecker S."/>
            <person name="Lage O.M."/>
            <person name="Pohl T."/>
            <person name="Merkel B.J."/>
            <person name="Hornburger P."/>
            <person name="Mueller R.-W."/>
            <person name="Bruemmer F."/>
            <person name="Labrenz M."/>
            <person name="Spormann A.M."/>
            <person name="Op Den Camp H."/>
            <person name="Overmann J."/>
            <person name="Amann R."/>
            <person name="Jetten M.S.M."/>
            <person name="Mascher T."/>
            <person name="Medema M.H."/>
            <person name="Devos D.P."/>
            <person name="Kaster A.-K."/>
            <person name="Ovreas L."/>
            <person name="Rohde M."/>
            <person name="Galperin M.Y."/>
            <person name="Jogler C."/>
        </authorList>
    </citation>
    <scope>NUCLEOTIDE SEQUENCE [LARGE SCALE GENOMIC DNA]</scope>
    <source>
        <strain evidence="1 2">CA54</strain>
    </source>
</reference>
<protein>
    <submittedName>
        <fullName evidence="1">Uncharacterized protein</fullName>
    </submittedName>
</protein>
<dbReference type="RefSeq" id="WP_146369812.1">
    <property type="nucleotide sequence ID" value="NZ_SJPP01000001.1"/>
</dbReference>
<proteinExistence type="predicted"/>
<dbReference type="Proteomes" id="UP000320735">
    <property type="component" value="Unassembled WGS sequence"/>
</dbReference>
<keyword evidence="2" id="KW-1185">Reference proteome</keyword>
<dbReference type="EMBL" id="SJPP01000001">
    <property type="protein sequence ID" value="TWU12321.1"/>
    <property type="molecule type" value="Genomic_DNA"/>
</dbReference>
<gene>
    <name evidence="1" type="ORF">CA54_11440</name>
</gene>
<evidence type="ECO:0000313" key="2">
    <source>
        <dbReference type="Proteomes" id="UP000320735"/>
    </source>
</evidence>
<dbReference type="OrthoDB" id="9859230at2"/>
<comment type="caution">
    <text evidence="1">The sequence shown here is derived from an EMBL/GenBank/DDBJ whole genome shotgun (WGS) entry which is preliminary data.</text>
</comment>
<name>A0A5C6BLH6_9PLAN</name>
<evidence type="ECO:0000313" key="1">
    <source>
        <dbReference type="EMBL" id="TWU12321.1"/>
    </source>
</evidence>